<proteinExistence type="predicted"/>
<dbReference type="Pfam" id="PF01866">
    <property type="entry name" value="Diphthamide_syn"/>
    <property type="match status" value="1"/>
</dbReference>
<comment type="pathway">
    <text evidence="2">Protein modification; peptidyl-diphthamide biosynthesis.</text>
</comment>
<keyword evidence="6" id="KW-0479">Metal-binding</keyword>
<dbReference type="AlphaFoldDB" id="X1AKU5"/>
<dbReference type="InterPro" id="IPR016435">
    <property type="entry name" value="DPH1/DPH2"/>
</dbReference>
<dbReference type="EC" id="2.5.1.108" evidence="3"/>
<comment type="cofactor">
    <cofactor evidence="1">
        <name>[4Fe-4S] cluster</name>
        <dbReference type="ChEBI" id="CHEBI:49883"/>
    </cofactor>
</comment>
<keyword evidence="4" id="KW-0808">Transferase</keyword>
<evidence type="ECO:0000256" key="9">
    <source>
        <dbReference type="ARBA" id="ARBA00048403"/>
    </source>
</evidence>
<name>X1AKU5_9ZZZZ</name>
<organism evidence="10">
    <name type="scientific">marine sediment metagenome</name>
    <dbReference type="NCBI Taxonomy" id="412755"/>
    <lineage>
        <taxon>unclassified sequences</taxon>
        <taxon>metagenomes</taxon>
        <taxon>ecological metagenomes</taxon>
    </lineage>
</organism>
<evidence type="ECO:0000256" key="3">
    <source>
        <dbReference type="ARBA" id="ARBA00012221"/>
    </source>
</evidence>
<comment type="caution">
    <text evidence="10">The sequence shown here is derived from an EMBL/GenBank/DDBJ whole genome shotgun (WGS) entry which is preliminary data.</text>
</comment>
<dbReference type="GO" id="GO:0090560">
    <property type="term" value="F:2-(3-amino-3-carboxypropyl)histidine synthase activity"/>
    <property type="evidence" value="ECO:0007669"/>
    <property type="project" value="UniProtKB-EC"/>
</dbReference>
<dbReference type="SFLD" id="SFLDG01121">
    <property type="entry name" value="Diphthamide_biosynthesis"/>
    <property type="match status" value="1"/>
</dbReference>
<reference evidence="10" key="1">
    <citation type="journal article" date="2014" name="Front. Microbiol.">
        <title>High frequency of phylogenetically diverse reductive dehalogenase-homologous genes in deep subseafloor sedimentary metagenomes.</title>
        <authorList>
            <person name="Kawai M."/>
            <person name="Futagami T."/>
            <person name="Toyoda A."/>
            <person name="Takaki Y."/>
            <person name="Nishi S."/>
            <person name="Hori S."/>
            <person name="Arai W."/>
            <person name="Tsubouchi T."/>
            <person name="Morono Y."/>
            <person name="Uchiyama I."/>
            <person name="Ito T."/>
            <person name="Fujiyama A."/>
            <person name="Inagaki F."/>
            <person name="Takami H."/>
        </authorList>
    </citation>
    <scope>NUCLEOTIDE SEQUENCE</scope>
    <source>
        <strain evidence="10">Expedition CK06-06</strain>
    </source>
</reference>
<dbReference type="InterPro" id="IPR042265">
    <property type="entry name" value="DPH1/DPH2_3"/>
</dbReference>
<evidence type="ECO:0000256" key="7">
    <source>
        <dbReference type="ARBA" id="ARBA00023004"/>
    </source>
</evidence>
<evidence type="ECO:0000313" key="10">
    <source>
        <dbReference type="EMBL" id="GAG60621.1"/>
    </source>
</evidence>
<keyword evidence="7" id="KW-0408">Iron</keyword>
<dbReference type="Gene3D" id="3.40.50.11850">
    <property type="entry name" value="Diphthamide synthesis DPH1/DPH2 domain 2"/>
    <property type="match status" value="1"/>
</dbReference>
<evidence type="ECO:0000256" key="8">
    <source>
        <dbReference type="ARBA" id="ARBA00023014"/>
    </source>
</evidence>
<dbReference type="Gene3D" id="3.40.50.11840">
    <property type="entry name" value="Diphthamide synthesis DPH1/DPH2 domain 1"/>
    <property type="match status" value="1"/>
</dbReference>
<dbReference type="UniPathway" id="UPA00559"/>
<accession>X1AKU5</accession>
<dbReference type="NCBIfam" id="TIGR00322">
    <property type="entry name" value="diphth2_R"/>
    <property type="match status" value="1"/>
</dbReference>
<evidence type="ECO:0000256" key="1">
    <source>
        <dbReference type="ARBA" id="ARBA00001966"/>
    </source>
</evidence>
<evidence type="ECO:0000256" key="5">
    <source>
        <dbReference type="ARBA" id="ARBA00022691"/>
    </source>
</evidence>
<dbReference type="InterPro" id="IPR022428">
    <property type="entry name" value="Dph2_arc"/>
</dbReference>
<sequence length="340" mass="37875">MKISGYDIDIEKALKIIKKEGYKIVALQLPEGLKSYASRIVENIGNETGATVIVSADPCFGACDTANYGLKNLGVKFVIQMGHTPIPETNDLLIPTIFINALSTNDVTKVVEKSISQLEGKRIGVVTTAQHIHTLNTVKEILEKYNFEPVISEGDERISVKGQILGCNFSAGMNIVDEVDSFLFVGSGNFHPVGLLLSSKKSVIAADPYENTVKKQELEDLKNTILRQRYGAIANSKNAKKFGILIGLKQGQQRIELSYRIKKLLDDNNKKSIFIAMDHFSPVALQSFRDVDCFVSTSCPRIAIDDYLQYKIPILTPIELEIVLGKRKWEDYQFDQIISQ</sequence>
<gene>
    <name evidence="10" type="ORF">S01H4_17318</name>
</gene>
<evidence type="ECO:0000256" key="4">
    <source>
        <dbReference type="ARBA" id="ARBA00022679"/>
    </source>
</evidence>
<dbReference type="InterPro" id="IPR035435">
    <property type="entry name" value="DPH1/DPH2_euk_archaea"/>
</dbReference>
<dbReference type="Gene3D" id="3.40.50.11860">
    <property type="entry name" value="Diphthamide synthesis DPH1/DPH2 domain 3"/>
    <property type="match status" value="1"/>
</dbReference>
<dbReference type="GO" id="GO:0051536">
    <property type="term" value="F:iron-sulfur cluster binding"/>
    <property type="evidence" value="ECO:0007669"/>
    <property type="project" value="UniProtKB-KW"/>
</dbReference>
<protein>
    <recommendedName>
        <fullName evidence="3">2-(3-amino-3-carboxypropyl)histidine synthase</fullName>
        <ecNumber evidence="3">2.5.1.108</ecNumber>
    </recommendedName>
</protein>
<keyword evidence="5" id="KW-0949">S-adenosyl-L-methionine</keyword>
<dbReference type="GO" id="GO:0046872">
    <property type="term" value="F:metal ion binding"/>
    <property type="evidence" value="ECO:0007669"/>
    <property type="project" value="UniProtKB-KW"/>
</dbReference>
<dbReference type="SFLD" id="SFLDS00032">
    <property type="entry name" value="Radical_SAM_3-amino-3-carboxyp"/>
    <property type="match status" value="1"/>
</dbReference>
<dbReference type="PANTHER" id="PTHR10762:SF1">
    <property type="entry name" value="2-(3-AMINO-3-CARBOXYPROPYL)HISTIDINE SYNTHASE SUBUNIT 1"/>
    <property type="match status" value="1"/>
</dbReference>
<evidence type="ECO:0000256" key="2">
    <source>
        <dbReference type="ARBA" id="ARBA00005156"/>
    </source>
</evidence>
<dbReference type="PANTHER" id="PTHR10762">
    <property type="entry name" value="DIPHTHAMIDE BIOSYNTHESIS PROTEIN"/>
    <property type="match status" value="1"/>
</dbReference>
<keyword evidence="8" id="KW-0411">Iron-sulfur</keyword>
<dbReference type="PIRSF" id="PIRSF004967">
    <property type="entry name" value="DPH1"/>
    <property type="match status" value="1"/>
</dbReference>
<dbReference type="GO" id="GO:0017183">
    <property type="term" value="P:protein histidyl modification to diphthamide"/>
    <property type="evidence" value="ECO:0007669"/>
    <property type="project" value="UniProtKB-UniPathway"/>
</dbReference>
<dbReference type="EMBL" id="BART01007620">
    <property type="protein sequence ID" value="GAG60621.1"/>
    <property type="molecule type" value="Genomic_DNA"/>
</dbReference>
<dbReference type="InterPro" id="IPR042263">
    <property type="entry name" value="DPH1/DPH2_1"/>
</dbReference>
<dbReference type="NCBIfam" id="TIGR03682">
    <property type="entry name" value="arCOG04112"/>
    <property type="match status" value="1"/>
</dbReference>
<evidence type="ECO:0000256" key="6">
    <source>
        <dbReference type="ARBA" id="ARBA00022723"/>
    </source>
</evidence>
<dbReference type="FunFam" id="3.40.50.11860:FF:000001">
    <property type="entry name" value="2-(3-amino-3-carboxypropyl)histidine synthase subunit 2"/>
    <property type="match status" value="1"/>
</dbReference>
<dbReference type="InterPro" id="IPR042264">
    <property type="entry name" value="DPH1/DPH2_2"/>
</dbReference>
<comment type="catalytic activity">
    <reaction evidence="9">
        <text>L-histidyl-[translation elongation factor 2] + S-adenosyl-L-methionine = 2-[(3S)-amino-3-carboxypropyl]-L-histidyl-[translation elongation factor 2] + S-methyl-5'-thioadenosine + H(+)</text>
        <dbReference type="Rhea" id="RHEA:36783"/>
        <dbReference type="Rhea" id="RHEA-COMP:9748"/>
        <dbReference type="Rhea" id="RHEA-COMP:9749"/>
        <dbReference type="ChEBI" id="CHEBI:15378"/>
        <dbReference type="ChEBI" id="CHEBI:17509"/>
        <dbReference type="ChEBI" id="CHEBI:29979"/>
        <dbReference type="ChEBI" id="CHEBI:59789"/>
        <dbReference type="ChEBI" id="CHEBI:73995"/>
        <dbReference type="EC" id="2.5.1.108"/>
    </reaction>
</comment>